<sequence>KCVSDGDYQQTKGVRSEQVIPTGKLFGFRKFDKIQYKGEEYFIKGRMSSGYAILMDIEGNKVDLKPIPKFSKMQRVSARKSWMTIQKTIPSFYLCVI</sequence>
<accession>A0ABS7V1C5</accession>
<proteinExistence type="predicted"/>
<evidence type="ECO:0008006" key="3">
    <source>
        <dbReference type="Google" id="ProtNLM"/>
    </source>
</evidence>
<reference evidence="1" key="1">
    <citation type="submission" date="2024-05" db="EMBL/GenBank/DDBJ databases">
        <title>Metabacillus sp. nov., isolated from the rhizosphere soil of tomato plants.</title>
        <authorList>
            <person name="Ma R."/>
        </authorList>
    </citation>
    <scope>NUCLEOTIDE SEQUENCE</scope>
    <source>
        <strain evidence="1">DBTR6</strain>
    </source>
</reference>
<protein>
    <recommendedName>
        <fullName evidence="3">Transposase</fullName>
    </recommendedName>
</protein>
<feature type="non-terminal residue" evidence="1">
    <location>
        <position position="1"/>
    </location>
</feature>
<evidence type="ECO:0000313" key="1">
    <source>
        <dbReference type="EMBL" id="MBZ5753985.1"/>
    </source>
</evidence>
<name>A0ABS7V1C5_9BACI</name>
<organism evidence="1 2">
    <name type="scientific">Metabacillus rhizolycopersici</name>
    <dbReference type="NCBI Taxonomy" id="2875709"/>
    <lineage>
        <taxon>Bacteria</taxon>
        <taxon>Bacillati</taxon>
        <taxon>Bacillota</taxon>
        <taxon>Bacilli</taxon>
        <taxon>Bacillales</taxon>
        <taxon>Bacillaceae</taxon>
        <taxon>Metabacillus</taxon>
    </lineage>
</organism>
<dbReference type="EMBL" id="JAIQUM010000279">
    <property type="protein sequence ID" value="MBZ5753985.1"/>
    <property type="molecule type" value="Genomic_DNA"/>
</dbReference>
<evidence type="ECO:0000313" key="2">
    <source>
        <dbReference type="Proteomes" id="UP001165287"/>
    </source>
</evidence>
<gene>
    <name evidence="1" type="ORF">K9V48_28605</name>
</gene>
<comment type="caution">
    <text evidence="1">The sequence shown here is derived from an EMBL/GenBank/DDBJ whole genome shotgun (WGS) entry which is preliminary data.</text>
</comment>
<keyword evidence="2" id="KW-1185">Reference proteome</keyword>
<dbReference type="Proteomes" id="UP001165287">
    <property type="component" value="Unassembled WGS sequence"/>
</dbReference>